<dbReference type="Gene3D" id="1.10.10.10">
    <property type="entry name" value="Winged helix-like DNA-binding domain superfamily/Winged helix DNA-binding domain"/>
    <property type="match status" value="1"/>
</dbReference>
<evidence type="ECO:0000256" key="2">
    <source>
        <dbReference type="ARBA" id="ARBA00023125"/>
    </source>
</evidence>
<proteinExistence type="predicted"/>
<dbReference type="InterPro" id="IPR036390">
    <property type="entry name" value="WH_DNA-bd_sf"/>
</dbReference>
<feature type="domain" description="HTH iclR-type" evidence="4">
    <location>
        <begin position="5"/>
        <end position="65"/>
    </location>
</feature>
<keyword evidence="7" id="KW-1185">Reference proteome</keyword>
<dbReference type="PROSITE" id="PS51078">
    <property type="entry name" value="ICLR_ED"/>
    <property type="match status" value="1"/>
</dbReference>
<dbReference type="InterPro" id="IPR029016">
    <property type="entry name" value="GAF-like_dom_sf"/>
</dbReference>
<dbReference type="AlphaFoldDB" id="A0A2N0Z1C5"/>
<keyword evidence="1" id="KW-0805">Transcription regulation</keyword>
<name>A0A2N0Z1C5_9BACI</name>
<dbReference type="SUPFAM" id="SSF55781">
    <property type="entry name" value="GAF domain-like"/>
    <property type="match status" value="1"/>
</dbReference>
<evidence type="ECO:0000256" key="1">
    <source>
        <dbReference type="ARBA" id="ARBA00023015"/>
    </source>
</evidence>
<dbReference type="OrthoDB" id="9791752at2"/>
<dbReference type="PANTHER" id="PTHR30136">
    <property type="entry name" value="HELIX-TURN-HELIX TRANSCRIPTIONAL REGULATOR, ICLR FAMILY"/>
    <property type="match status" value="1"/>
</dbReference>
<sequence length="256" mass="28832">MQNKNKTVIKSKDLLTLFLIHSKLSFNEIIQLTGTPKTSVHRMLGSLEDMGFLDKDEDNLYSLGLLFLQFGQLVADRLDVREIALPVMKKLRDETEEAVNLIIKDGDEAMYVEKLDSTHPVRLYTAVGRRSPLYAGACPRIILAFFPKEEQEQYLKIVDFKAYASGTITDVDKLRLVLEETRQAGYAISKSELEDHTTAIAAPIFNHKGQVVGGLSLAGPDIRFQAERLPEFIKKVKKHAQEVSEKMGYAGDVVYK</sequence>
<dbReference type="Proteomes" id="UP000233375">
    <property type="component" value="Unassembled WGS sequence"/>
</dbReference>
<organism evidence="6 7">
    <name type="scientific">Niallia nealsonii</name>
    <dbReference type="NCBI Taxonomy" id="115979"/>
    <lineage>
        <taxon>Bacteria</taxon>
        <taxon>Bacillati</taxon>
        <taxon>Bacillota</taxon>
        <taxon>Bacilli</taxon>
        <taxon>Bacillales</taxon>
        <taxon>Bacillaceae</taxon>
        <taxon>Niallia</taxon>
    </lineage>
</organism>
<dbReference type="GO" id="GO:0003677">
    <property type="term" value="F:DNA binding"/>
    <property type="evidence" value="ECO:0007669"/>
    <property type="project" value="UniProtKB-KW"/>
</dbReference>
<comment type="caution">
    <text evidence="6">The sequence shown here is derived from an EMBL/GenBank/DDBJ whole genome shotgun (WGS) entry which is preliminary data.</text>
</comment>
<dbReference type="RefSeq" id="WP_101177572.1">
    <property type="nucleotide sequence ID" value="NZ_PISE01000026.1"/>
</dbReference>
<dbReference type="InterPro" id="IPR005471">
    <property type="entry name" value="Tscrpt_reg_IclR_N"/>
</dbReference>
<evidence type="ECO:0000313" key="6">
    <source>
        <dbReference type="EMBL" id="PKG23299.1"/>
    </source>
</evidence>
<dbReference type="InterPro" id="IPR050707">
    <property type="entry name" value="HTH_MetabolicPath_Reg"/>
</dbReference>
<feature type="domain" description="IclR-ED" evidence="5">
    <location>
        <begin position="66"/>
        <end position="249"/>
    </location>
</feature>
<evidence type="ECO:0000259" key="5">
    <source>
        <dbReference type="PROSITE" id="PS51078"/>
    </source>
</evidence>
<reference evidence="6 7" key="1">
    <citation type="journal article" date="2003" name="Int. J. Syst. Evol. Microbiol.">
        <title>Bacillus nealsonii sp. nov., isolated from a spacecraft-assembly facility, whose spores are gamma-radiation resistant.</title>
        <authorList>
            <person name="Venkateswaran K."/>
            <person name="Kempf M."/>
            <person name="Chen F."/>
            <person name="Satomi M."/>
            <person name="Nicholson W."/>
            <person name="Kern R."/>
        </authorList>
    </citation>
    <scope>NUCLEOTIDE SEQUENCE [LARGE SCALE GENOMIC DNA]</scope>
    <source>
        <strain evidence="6 7">FO-92</strain>
    </source>
</reference>
<gene>
    <name evidence="6" type="ORF">CWS01_12680</name>
</gene>
<dbReference type="InterPro" id="IPR014757">
    <property type="entry name" value="Tscrpt_reg_IclR_C"/>
</dbReference>
<dbReference type="Gene3D" id="3.30.450.40">
    <property type="match status" value="1"/>
</dbReference>
<dbReference type="Pfam" id="PF09339">
    <property type="entry name" value="HTH_IclR"/>
    <property type="match status" value="1"/>
</dbReference>
<dbReference type="SMART" id="SM00346">
    <property type="entry name" value="HTH_ICLR"/>
    <property type="match status" value="1"/>
</dbReference>
<dbReference type="Pfam" id="PF01614">
    <property type="entry name" value="IclR_C"/>
    <property type="match status" value="1"/>
</dbReference>
<dbReference type="InterPro" id="IPR036388">
    <property type="entry name" value="WH-like_DNA-bd_sf"/>
</dbReference>
<dbReference type="GO" id="GO:0003700">
    <property type="term" value="F:DNA-binding transcription factor activity"/>
    <property type="evidence" value="ECO:0007669"/>
    <property type="project" value="TreeGrafter"/>
</dbReference>
<keyword evidence="3" id="KW-0804">Transcription</keyword>
<evidence type="ECO:0000313" key="7">
    <source>
        <dbReference type="Proteomes" id="UP000233375"/>
    </source>
</evidence>
<dbReference type="SUPFAM" id="SSF46785">
    <property type="entry name" value="Winged helix' DNA-binding domain"/>
    <property type="match status" value="1"/>
</dbReference>
<accession>A0A2N0Z1C5</accession>
<evidence type="ECO:0000259" key="4">
    <source>
        <dbReference type="PROSITE" id="PS51077"/>
    </source>
</evidence>
<dbReference type="GO" id="GO:0045892">
    <property type="term" value="P:negative regulation of DNA-templated transcription"/>
    <property type="evidence" value="ECO:0007669"/>
    <property type="project" value="TreeGrafter"/>
</dbReference>
<dbReference type="PANTHER" id="PTHR30136:SF24">
    <property type="entry name" value="HTH-TYPE TRANSCRIPTIONAL REPRESSOR ALLR"/>
    <property type="match status" value="1"/>
</dbReference>
<keyword evidence="2" id="KW-0238">DNA-binding</keyword>
<evidence type="ECO:0000256" key="3">
    <source>
        <dbReference type="ARBA" id="ARBA00023163"/>
    </source>
</evidence>
<dbReference type="PROSITE" id="PS51077">
    <property type="entry name" value="HTH_ICLR"/>
    <property type="match status" value="1"/>
</dbReference>
<protein>
    <submittedName>
        <fullName evidence="6">IclR family transcriptional regulator</fullName>
    </submittedName>
</protein>
<dbReference type="EMBL" id="PISE01000026">
    <property type="protein sequence ID" value="PKG23299.1"/>
    <property type="molecule type" value="Genomic_DNA"/>
</dbReference>